<reference evidence="12 13" key="1">
    <citation type="submission" date="2019-08" db="EMBL/GenBank/DDBJ databases">
        <authorList>
            <person name="Peeters C."/>
        </authorList>
    </citation>
    <scope>NUCLEOTIDE SEQUENCE [LARGE SCALE GENOMIC DNA]</scope>
    <source>
        <strain evidence="12 13">LMG 30175</strain>
    </source>
</reference>
<keyword evidence="13" id="KW-1185">Reference proteome</keyword>
<dbReference type="InterPro" id="IPR017871">
    <property type="entry name" value="ABC_transporter-like_CS"/>
</dbReference>
<evidence type="ECO:0000256" key="8">
    <source>
        <dbReference type="ARBA" id="ARBA00023136"/>
    </source>
</evidence>
<dbReference type="InterPro" id="IPR036640">
    <property type="entry name" value="ABC1_TM_sf"/>
</dbReference>
<feature type="domain" description="ABC transmembrane type-1" evidence="11">
    <location>
        <begin position="34"/>
        <end position="315"/>
    </location>
</feature>
<evidence type="ECO:0000256" key="1">
    <source>
        <dbReference type="ARBA" id="ARBA00004651"/>
    </source>
</evidence>
<dbReference type="OrthoDB" id="8554730at2"/>
<feature type="transmembrane region" description="Helical" evidence="9">
    <location>
        <begin position="156"/>
        <end position="189"/>
    </location>
</feature>
<keyword evidence="8 9" id="KW-0472">Membrane</keyword>
<evidence type="ECO:0000256" key="2">
    <source>
        <dbReference type="ARBA" id="ARBA00022475"/>
    </source>
</evidence>
<dbReference type="SMART" id="SM00382">
    <property type="entry name" value="AAA"/>
    <property type="match status" value="1"/>
</dbReference>
<evidence type="ECO:0000256" key="7">
    <source>
        <dbReference type="ARBA" id="ARBA00022989"/>
    </source>
</evidence>
<protein>
    <submittedName>
        <fullName evidence="12">ABC transporter</fullName>
    </submittedName>
</protein>
<dbReference type="PROSITE" id="PS00211">
    <property type="entry name" value="ABC_TRANSPORTER_1"/>
    <property type="match status" value="1"/>
</dbReference>
<dbReference type="SUPFAM" id="SSF90123">
    <property type="entry name" value="ABC transporter transmembrane region"/>
    <property type="match status" value="1"/>
</dbReference>
<dbReference type="PANTHER" id="PTHR43394:SF1">
    <property type="entry name" value="ATP-BINDING CASSETTE SUB-FAMILY B MEMBER 10, MITOCHONDRIAL"/>
    <property type="match status" value="1"/>
</dbReference>
<dbReference type="InterPro" id="IPR011918">
    <property type="entry name" value="ABC_MsbA_ATP-bd"/>
</dbReference>
<dbReference type="Pfam" id="PF00005">
    <property type="entry name" value="ABC_tran"/>
    <property type="match status" value="1"/>
</dbReference>
<evidence type="ECO:0000256" key="4">
    <source>
        <dbReference type="ARBA" id="ARBA00022692"/>
    </source>
</evidence>
<keyword evidence="6" id="KW-0067">ATP-binding</keyword>
<evidence type="ECO:0000259" key="10">
    <source>
        <dbReference type="PROSITE" id="PS50893"/>
    </source>
</evidence>
<gene>
    <name evidence="12" type="ORF">PTE30175_03841</name>
</gene>
<dbReference type="GO" id="GO:0005524">
    <property type="term" value="F:ATP binding"/>
    <property type="evidence" value="ECO:0007669"/>
    <property type="project" value="UniProtKB-KW"/>
</dbReference>
<dbReference type="InterPro" id="IPR027417">
    <property type="entry name" value="P-loop_NTPase"/>
</dbReference>
<dbReference type="SUPFAM" id="SSF52540">
    <property type="entry name" value="P-loop containing nucleoside triphosphate hydrolases"/>
    <property type="match status" value="1"/>
</dbReference>
<keyword evidence="7 9" id="KW-1133">Transmembrane helix</keyword>
<feature type="domain" description="ABC transporter" evidence="10">
    <location>
        <begin position="349"/>
        <end position="585"/>
    </location>
</feature>
<dbReference type="EMBL" id="CABPRZ010000018">
    <property type="protein sequence ID" value="VVE36746.1"/>
    <property type="molecule type" value="Genomic_DNA"/>
</dbReference>
<dbReference type="GO" id="GO:0015421">
    <property type="term" value="F:ABC-type oligopeptide transporter activity"/>
    <property type="evidence" value="ECO:0007669"/>
    <property type="project" value="TreeGrafter"/>
</dbReference>
<dbReference type="InterPro" id="IPR011527">
    <property type="entry name" value="ABC1_TM_dom"/>
</dbReference>
<dbReference type="GO" id="GO:0005886">
    <property type="term" value="C:plasma membrane"/>
    <property type="evidence" value="ECO:0007669"/>
    <property type="project" value="UniProtKB-SubCell"/>
</dbReference>
<dbReference type="Gene3D" id="1.20.1560.10">
    <property type="entry name" value="ABC transporter type 1, transmembrane domain"/>
    <property type="match status" value="1"/>
</dbReference>
<dbReference type="FunFam" id="3.40.50.300:FF:000218">
    <property type="entry name" value="Multidrug ABC transporter ATP-binding protein"/>
    <property type="match status" value="1"/>
</dbReference>
<dbReference type="Pfam" id="PF00664">
    <property type="entry name" value="ABC_membrane"/>
    <property type="match status" value="1"/>
</dbReference>
<proteinExistence type="predicted"/>
<accession>A0A5E4XK96</accession>
<dbReference type="CDD" id="cd18575">
    <property type="entry name" value="ABC_6TM_bac_exporter_ABCB8_10_like"/>
    <property type="match status" value="1"/>
</dbReference>
<keyword evidence="3" id="KW-0997">Cell inner membrane</keyword>
<name>A0A5E4XK96_9BURK</name>
<dbReference type="Proteomes" id="UP000414233">
    <property type="component" value="Unassembled WGS sequence"/>
</dbReference>
<keyword evidence="4 9" id="KW-0812">Transmembrane</keyword>
<feature type="transmembrane region" description="Helical" evidence="9">
    <location>
        <begin position="254"/>
        <end position="280"/>
    </location>
</feature>
<dbReference type="PROSITE" id="PS50893">
    <property type="entry name" value="ABC_TRANSPORTER_2"/>
    <property type="match status" value="1"/>
</dbReference>
<feature type="transmembrane region" description="Helical" evidence="9">
    <location>
        <begin position="292"/>
        <end position="313"/>
    </location>
</feature>
<keyword evidence="5" id="KW-0547">Nucleotide-binding</keyword>
<dbReference type="InterPro" id="IPR003593">
    <property type="entry name" value="AAA+_ATPase"/>
</dbReference>
<organism evidence="12 13">
    <name type="scientific">Pandoraea terrae</name>
    <dbReference type="NCBI Taxonomy" id="1537710"/>
    <lineage>
        <taxon>Bacteria</taxon>
        <taxon>Pseudomonadati</taxon>
        <taxon>Pseudomonadota</taxon>
        <taxon>Betaproteobacteria</taxon>
        <taxon>Burkholderiales</taxon>
        <taxon>Burkholderiaceae</taxon>
        <taxon>Pandoraea</taxon>
    </lineage>
</organism>
<dbReference type="InterPro" id="IPR039421">
    <property type="entry name" value="Type_1_exporter"/>
</dbReference>
<dbReference type="RefSeq" id="WP_150698653.1">
    <property type="nucleotide sequence ID" value="NZ_CABPRZ010000018.1"/>
</dbReference>
<evidence type="ECO:0000313" key="12">
    <source>
        <dbReference type="EMBL" id="VVE36746.1"/>
    </source>
</evidence>
<dbReference type="GO" id="GO:0016887">
    <property type="term" value="F:ATP hydrolysis activity"/>
    <property type="evidence" value="ECO:0007669"/>
    <property type="project" value="InterPro"/>
</dbReference>
<dbReference type="PANTHER" id="PTHR43394">
    <property type="entry name" value="ATP-DEPENDENT PERMEASE MDL1, MITOCHONDRIAL"/>
    <property type="match status" value="1"/>
</dbReference>
<evidence type="ECO:0000256" key="6">
    <source>
        <dbReference type="ARBA" id="ARBA00022840"/>
    </source>
</evidence>
<feature type="transmembrane region" description="Helical" evidence="9">
    <location>
        <begin position="32"/>
        <end position="51"/>
    </location>
</feature>
<evidence type="ECO:0000256" key="9">
    <source>
        <dbReference type="SAM" id="Phobius"/>
    </source>
</evidence>
<sequence>MPDAAAPPSPPSPHIVPLFALLPFLRPYAGRWGLAFAALVTAAGATLALPVTFKYLIDRGFAAGNPAHIDRYFLALFAVSVVLAGATALRFYLVSWLGERVTADLRRAVYDHVLGMSPQFFETTQTGEVLSRLTTDTTLIQTVVGTSLSMGLRNFFLLVGGVAMLAVTSPLLSGYILVTLVVVVVPIAVFGRRVRRLSRASQDKVANASALAGEVLNAMPTVQSFAQEPYEGQRFADAVEAAFETALARIRARAWLTVVVIVLVFAAIVFVLWLGAQAVLGGRMTAGQLSQFILYAVVTAGAVGAVAEVWGELQRAAGATERLLQLLAARSPVAQAEAAEPLPARGDGVRFDNLSFSYPSRPGIAALSGLSLTVRPGEHVALVGPSGAGKTTLFQLLLRFYDPQAGSILINGVPTRHVPLAELRRHIGVVLQESVIFSGSVLDNIRYGAPEATLAQVQQAAEMAAAAGFIEELPQRYDTFLGERGVRLSGGQRQRIAIARAILKNPPILLLDEATSALDATSERLVQQALDNAAHNRTTLVIAHRLSTVQQADRIIVLEQGRIVAQGRHAELLQTSPLYAQFAALQFGEPSGLMAQRAAAPHPAGSA</sequence>
<dbReference type="NCBIfam" id="TIGR02204">
    <property type="entry name" value="MsbA_rel"/>
    <property type="match status" value="1"/>
</dbReference>
<dbReference type="InterPro" id="IPR003439">
    <property type="entry name" value="ABC_transporter-like_ATP-bd"/>
</dbReference>
<dbReference type="Gene3D" id="3.40.50.300">
    <property type="entry name" value="P-loop containing nucleotide triphosphate hydrolases"/>
    <property type="match status" value="1"/>
</dbReference>
<evidence type="ECO:0000259" key="11">
    <source>
        <dbReference type="PROSITE" id="PS50929"/>
    </source>
</evidence>
<dbReference type="GO" id="GO:0090374">
    <property type="term" value="P:oligopeptide export from mitochondrion"/>
    <property type="evidence" value="ECO:0007669"/>
    <property type="project" value="TreeGrafter"/>
</dbReference>
<keyword evidence="2" id="KW-1003">Cell membrane</keyword>
<dbReference type="PROSITE" id="PS50929">
    <property type="entry name" value="ABC_TM1F"/>
    <property type="match status" value="1"/>
</dbReference>
<evidence type="ECO:0000256" key="5">
    <source>
        <dbReference type="ARBA" id="ARBA00022741"/>
    </source>
</evidence>
<comment type="subcellular location">
    <subcellularLocation>
        <location evidence="1">Cell membrane</location>
        <topology evidence="1">Multi-pass membrane protein</topology>
    </subcellularLocation>
</comment>
<evidence type="ECO:0000313" key="13">
    <source>
        <dbReference type="Proteomes" id="UP000414233"/>
    </source>
</evidence>
<feature type="transmembrane region" description="Helical" evidence="9">
    <location>
        <begin position="72"/>
        <end position="93"/>
    </location>
</feature>
<dbReference type="AlphaFoldDB" id="A0A5E4XK96"/>
<evidence type="ECO:0000256" key="3">
    <source>
        <dbReference type="ARBA" id="ARBA00022519"/>
    </source>
</evidence>